<keyword evidence="1" id="KW-0808">Transferase</keyword>
<proteinExistence type="predicted"/>
<name>A0AC61RH34_9BACT</name>
<sequence length="382" mass="43032">MKIAVLISGGVDSAVVVHKLYSEGHDLHLFYIRIGMDKGEGDCSAEEDIEMCSLIAKKYSLPFEIVSLHEEYWQYVMSYVLQTVKSGLTPHPDMMCNKIIKFGFFEERWGKNFDKTATGHYASVREVDGKLYLATAKDPIKDQTDFLAQISYDQLSHIMFPLGNMDKSEVRDLARQVSLPNALRKDSQGICFLGKIDYSDFIARHLGEKKGPVIEIETGKKIGSHRGYWFYTIGQRKGLGLSGGPWFVVGKNIKDNVIFVSNGYDTRLQYGRIISLAEPNWISGSPFVVSNKSEEQEVSVVISFKTRHSPEFYTGMLVMSNDGNIKIVSDVDVQGIAPGQFAVIYSKDKILCYGSAMIIPNVKKRRHHHYKGKNNLETSNND</sequence>
<dbReference type="EC" id="2.1.1.61" evidence="1"/>
<reference evidence="1" key="1">
    <citation type="submission" date="2019-04" db="EMBL/GenBank/DDBJ databases">
        <title>Microbes associate with the intestines of laboratory mice.</title>
        <authorList>
            <person name="Navarre W."/>
            <person name="Wong E."/>
            <person name="Huang K."/>
            <person name="Tropini C."/>
            <person name="Ng K."/>
            <person name="Yu B."/>
        </authorList>
    </citation>
    <scope>NUCLEOTIDE SEQUENCE</scope>
    <source>
        <strain evidence="1">NM04_E33</strain>
    </source>
</reference>
<comment type="caution">
    <text evidence="1">The sequence shown here is derived from an EMBL/GenBank/DDBJ whole genome shotgun (WGS) entry which is preliminary data.</text>
</comment>
<dbReference type="EMBL" id="SRYB01000030">
    <property type="protein sequence ID" value="TGY77090.1"/>
    <property type="molecule type" value="Genomic_DNA"/>
</dbReference>
<evidence type="ECO:0000313" key="1">
    <source>
        <dbReference type="EMBL" id="TGY77090.1"/>
    </source>
</evidence>
<protein>
    <submittedName>
        <fullName evidence="1">tRNA 2-thiouridine(34) synthase MnmA</fullName>
        <ecNumber evidence="1">2.1.1.61</ecNumber>
    </submittedName>
</protein>
<keyword evidence="1" id="KW-0489">Methyltransferase</keyword>
<dbReference type="Proteomes" id="UP000306319">
    <property type="component" value="Unassembled WGS sequence"/>
</dbReference>
<organism evidence="1 2">
    <name type="scientific">Lepagella muris</name>
    <dbReference type="NCBI Taxonomy" id="3032870"/>
    <lineage>
        <taxon>Bacteria</taxon>
        <taxon>Pseudomonadati</taxon>
        <taxon>Bacteroidota</taxon>
        <taxon>Bacteroidia</taxon>
        <taxon>Bacteroidales</taxon>
        <taxon>Muribaculaceae</taxon>
        <taxon>Lepagella</taxon>
    </lineage>
</organism>
<keyword evidence="2" id="KW-1185">Reference proteome</keyword>
<gene>
    <name evidence="1" type="primary">mnmA</name>
    <name evidence="1" type="ORF">E5331_15945</name>
</gene>
<evidence type="ECO:0000313" key="2">
    <source>
        <dbReference type="Proteomes" id="UP000306319"/>
    </source>
</evidence>
<accession>A0AC61RH34</accession>